<dbReference type="GO" id="GO:0004588">
    <property type="term" value="F:orotate phosphoribosyltransferase activity"/>
    <property type="evidence" value="ECO:0007669"/>
    <property type="project" value="UniProtKB-EC"/>
</dbReference>
<dbReference type="EC" id="2.4.2.10" evidence="2 6"/>
<feature type="binding site" description="in other chain" evidence="6">
    <location>
        <begin position="122"/>
        <end position="130"/>
    </location>
    <ligand>
        <name>5-phospho-alpha-D-ribose 1-diphosphate</name>
        <dbReference type="ChEBI" id="CHEBI:58017"/>
        <note>ligand shared between dimeric partners</note>
    </ligand>
</feature>
<reference evidence="9" key="1">
    <citation type="journal article" date="2019" name="Int. J. Syst. Evol. Microbiol.">
        <title>The Global Catalogue of Microorganisms (GCM) 10K type strain sequencing project: providing services to taxonomists for standard genome sequencing and annotation.</title>
        <authorList>
            <consortium name="The Broad Institute Genomics Platform"/>
            <consortium name="The Broad Institute Genome Sequencing Center for Infectious Disease"/>
            <person name="Wu L."/>
            <person name="Ma J."/>
        </authorList>
    </citation>
    <scope>NUCLEOTIDE SEQUENCE [LARGE SCALE GENOMIC DNA]</scope>
    <source>
        <strain evidence="9">CCUG 54822</strain>
    </source>
</reference>
<dbReference type="CDD" id="cd06223">
    <property type="entry name" value="PRTases_typeI"/>
    <property type="match status" value="1"/>
</dbReference>
<comment type="function">
    <text evidence="6">Catalyzes the transfer of a ribosyl phosphate group from 5-phosphoribose 1-diphosphate to orotate, leading to the formation of orotidine monophosphate (OMP).</text>
</comment>
<evidence type="ECO:0000313" key="9">
    <source>
        <dbReference type="Proteomes" id="UP001597178"/>
    </source>
</evidence>
<dbReference type="Gene3D" id="3.40.50.2020">
    <property type="match status" value="1"/>
</dbReference>
<dbReference type="HAMAP" id="MF_01208">
    <property type="entry name" value="PyrE"/>
    <property type="match status" value="1"/>
</dbReference>
<keyword evidence="9" id="KW-1185">Reference proteome</keyword>
<keyword evidence="4 6" id="KW-0808">Transferase</keyword>
<dbReference type="Pfam" id="PF00156">
    <property type="entry name" value="Pribosyltran"/>
    <property type="match status" value="1"/>
</dbReference>
<evidence type="ECO:0000256" key="1">
    <source>
        <dbReference type="ARBA" id="ARBA00004889"/>
    </source>
</evidence>
<keyword evidence="6" id="KW-0460">Magnesium</keyword>
<dbReference type="NCBIfam" id="TIGR00336">
    <property type="entry name" value="pyrE"/>
    <property type="match status" value="1"/>
</dbReference>
<comment type="similarity">
    <text evidence="6">Belongs to the purine/pyrimidine phosphoribosyltransferase family. PyrE subfamily.</text>
</comment>
<dbReference type="EMBL" id="JBHTNH010000002">
    <property type="protein sequence ID" value="MFD1360276.1"/>
    <property type="molecule type" value="Genomic_DNA"/>
</dbReference>
<feature type="binding site" evidence="6">
    <location>
        <position position="100"/>
    </location>
    <ligand>
        <name>5-phospho-alpha-D-ribose 1-diphosphate</name>
        <dbReference type="ChEBI" id="CHEBI:58017"/>
        <note>ligand shared between dimeric partners</note>
    </ligand>
</feature>
<keyword evidence="5 6" id="KW-0665">Pyrimidine biosynthesis</keyword>
<dbReference type="Proteomes" id="UP001597178">
    <property type="component" value="Unassembled WGS sequence"/>
</dbReference>
<proteinExistence type="inferred from homology"/>
<dbReference type="PANTHER" id="PTHR19278">
    <property type="entry name" value="OROTATE PHOSPHORIBOSYLTRANSFERASE"/>
    <property type="match status" value="1"/>
</dbReference>
<evidence type="ECO:0000256" key="2">
    <source>
        <dbReference type="ARBA" id="ARBA00011971"/>
    </source>
</evidence>
<evidence type="ECO:0000256" key="4">
    <source>
        <dbReference type="ARBA" id="ARBA00022679"/>
    </source>
</evidence>
<accession>A0ABW3ZPK5</accession>
<name>A0ABW3ZPK5_9BACI</name>
<feature type="binding site" evidence="6">
    <location>
        <position position="126"/>
    </location>
    <ligand>
        <name>orotate</name>
        <dbReference type="ChEBI" id="CHEBI:30839"/>
    </ligand>
</feature>
<feature type="binding site" evidence="6">
    <location>
        <position position="102"/>
    </location>
    <ligand>
        <name>5-phospho-alpha-D-ribose 1-diphosphate</name>
        <dbReference type="ChEBI" id="CHEBI:58017"/>
        <note>ligand shared between dimeric partners</note>
    </ligand>
</feature>
<comment type="cofactor">
    <cofactor evidence="6">
        <name>Mg(2+)</name>
        <dbReference type="ChEBI" id="CHEBI:18420"/>
    </cofactor>
</comment>
<dbReference type="PANTHER" id="PTHR19278:SF9">
    <property type="entry name" value="URIDINE 5'-MONOPHOSPHATE SYNTHASE"/>
    <property type="match status" value="1"/>
</dbReference>
<comment type="caution">
    <text evidence="6">Lacks conserved residue(s) required for the propagation of feature annotation.</text>
</comment>
<feature type="binding site" evidence="6">
    <location>
        <position position="96"/>
    </location>
    <ligand>
        <name>5-phospho-alpha-D-ribose 1-diphosphate</name>
        <dbReference type="ChEBI" id="CHEBI:58017"/>
        <note>ligand shared between dimeric partners</note>
    </ligand>
</feature>
<evidence type="ECO:0000256" key="3">
    <source>
        <dbReference type="ARBA" id="ARBA00022676"/>
    </source>
</evidence>
<dbReference type="InterPro" id="IPR004467">
    <property type="entry name" value="Or_phspho_trans_dom"/>
</dbReference>
<keyword evidence="3 6" id="KW-0328">Glycosyltransferase</keyword>
<dbReference type="InterPro" id="IPR029057">
    <property type="entry name" value="PRTase-like"/>
</dbReference>
<gene>
    <name evidence="6 8" type="primary">pyrE</name>
    <name evidence="8" type="ORF">ACFQ4A_01130</name>
</gene>
<protein>
    <recommendedName>
        <fullName evidence="2 6">Orotate phosphoribosyltransferase</fullName>
        <shortName evidence="6">OPRT</shortName>
        <shortName evidence="6">OPRTase</shortName>
        <ecNumber evidence="2 6">2.4.2.10</ecNumber>
    </recommendedName>
</protein>
<comment type="catalytic activity">
    <reaction evidence="6">
        <text>orotidine 5'-phosphate + diphosphate = orotate + 5-phospho-alpha-D-ribose 1-diphosphate</text>
        <dbReference type="Rhea" id="RHEA:10380"/>
        <dbReference type="ChEBI" id="CHEBI:30839"/>
        <dbReference type="ChEBI" id="CHEBI:33019"/>
        <dbReference type="ChEBI" id="CHEBI:57538"/>
        <dbReference type="ChEBI" id="CHEBI:58017"/>
        <dbReference type="EC" id="2.4.2.10"/>
    </reaction>
</comment>
<dbReference type="RefSeq" id="WP_382396992.1">
    <property type="nucleotide sequence ID" value="NZ_JBHTNH010000002.1"/>
</dbReference>
<evidence type="ECO:0000259" key="7">
    <source>
        <dbReference type="Pfam" id="PF00156"/>
    </source>
</evidence>
<evidence type="ECO:0000256" key="5">
    <source>
        <dbReference type="ARBA" id="ARBA00022975"/>
    </source>
</evidence>
<comment type="pathway">
    <text evidence="1 6">Pyrimidine metabolism; UMP biosynthesis via de novo pathway; UMP from orotate: step 1/2.</text>
</comment>
<evidence type="ECO:0000313" key="8">
    <source>
        <dbReference type="EMBL" id="MFD1360276.1"/>
    </source>
</evidence>
<dbReference type="InterPro" id="IPR023031">
    <property type="entry name" value="OPRT"/>
</dbReference>
<feature type="domain" description="Phosphoribosyltransferase" evidence="7">
    <location>
        <begin position="46"/>
        <end position="152"/>
    </location>
</feature>
<evidence type="ECO:0000256" key="6">
    <source>
        <dbReference type="HAMAP-Rule" id="MF_01208"/>
    </source>
</evidence>
<comment type="subunit">
    <text evidence="6">Homodimer.</text>
</comment>
<sequence>MELSHDVARDLLDIKAVQFSPDDYFTWTSGIKSPIYCDNRLTMAYPAVRDRIAAAFVQLIGHMEQRPDVIAGCATAGIPHAAWVAEKLNLPMVYIRAKAKEHGKQNQIEGKLEPGQRVVVIEDLISTGGSSIQAAQVLKRAGVDVLGILAIFTYGLEVAKQQFQKANLRYRTITDYDEVLHCLAENGSIDTAHQQQLQKWRNQLALI</sequence>
<organism evidence="8 9">
    <name type="scientific">Lentibacillus salinarum</name>
    <dbReference type="NCBI Taxonomy" id="446820"/>
    <lineage>
        <taxon>Bacteria</taxon>
        <taxon>Bacillati</taxon>
        <taxon>Bacillota</taxon>
        <taxon>Bacilli</taxon>
        <taxon>Bacillales</taxon>
        <taxon>Bacillaceae</taxon>
        <taxon>Lentibacillus</taxon>
    </lineage>
</organism>
<comment type="caution">
    <text evidence="8">The sequence shown here is derived from an EMBL/GenBank/DDBJ whole genome shotgun (WGS) entry which is preliminary data.</text>
</comment>
<dbReference type="SUPFAM" id="SSF53271">
    <property type="entry name" value="PRTase-like"/>
    <property type="match status" value="1"/>
</dbReference>
<dbReference type="InterPro" id="IPR000836">
    <property type="entry name" value="PRTase_dom"/>
</dbReference>